<accession>A0ABW0ECJ3</accession>
<keyword evidence="1" id="KW-0808">Transferase</keyword>
<evidence type="ECO:0000313" key="1">
    <source>
        <dbReference type="EMBL" id="MFC5271301.1"/>
    </source>
</evidence>
<dbReference type="EMBL" id="JBHSKT010000006">
    <property type="protein sequence ID" value="MFC5271301.1"/>
    <property type="molecule type" value="Genomic_DNA"/>
</dbReference>
<dbReference type="PANTHER" id="PTHR43861">
    <property type="entry name" value="TRANS-ACONITATE 2-METHYLTRANSFERASE-RELATED"/>
    <property type="match status" value="1"/>
</dbReference>
<dbReference type="Gene3D" id="3.40.50.150">
    <property type="entry name" value="Vaccinia Virus protein VP39"/>
    <property type="match status" value="1"/>
</dbReference>
<dbReference type="GO" id="GO:0032259">
    <property type="term" value="P:methylation"/>
    <property type="evidence" value="ECO:0007669"/>
    <property type="project" value="UniProtKB-KW"/>
</dbReference>
<organism evidence="1 2">
    <name type="scientific">Adhaeribacter terreus</name>
    <dbReference type="NCBI Taxonomy" id="529703"/>
    <lineage>
        <taxon>Bacteria</taxon>
        <taxon>Pseudomonadati</taxon>
        <taxon>Bacteroidota</taxon>
        <taxon>Cytophagia</taxon>
        <taxon>Cytophagales</taxon>
        <taxon>Hymenobacteraceae</taxon>
        <taxon>Adhaeribacter</taxon>
    </lineage>
</organism>
<keyword evidence="1" id="KW-0489">Methyltransferase</keyword>
<comment type="caution">
    <text evidence="1">The sequence shown here is derived from an EMBL/GenBank/DDBJ whole genome shotgun (WGS) entry which is preliminary data.</text>
</comment>
<proteinExistence type="predicted"/>
<dbReference type="Pfam" id="PF13489">
    <property type="entry name" value="Methyltransf_23"/>
    <property type="match status" value="1"/>
</dbReference>
<dbReference type="SUPFAM" id="SSF53335">
    <property type="entry name" value="S-adenosyl-L-methionine-dependent methyltransferases"/>
    <property type="match status" value="1"/>
</dbReference>
<reference evidence="2" key="1">
    <citation type="journal article" date="2019" name="Int. J. Syst. Evol. Microbiol.">
        <title>The Global Catalogue of Microorganisms (GCM) 10K type strain sequencing project: providing services to taxonomists for standard genome sequencing and annotation.</title>
        <authorList>
            <consortium name="The Broad Institute Genomics Platform"/>
            <consortium name="The Broad Institute Genome Sequencing Center for Infectious Disease"/>
            <person name="Wu L."/>
            <person name="Ma J."/>
        </authorList>
    </citation>
    <scope>NUCLEOTIDE SEQUENCE [LARGE SCALE GENOMIC DNA]</scope>
    <source>
        <strain evidence="2">KACC 12602</strain>
    </source>
</reference>
<dbReference type="EC" id="2.1.1.64" evidence="1"/>
<dbReference type="Proteomes" id="UP001596161">
    <property type="component" value="Unassembled WGS sequence"/>
</dbReference>
<evidence type="ECO:0000313" key="2">
    <source>
        <dbReference type="Proteomes" id="UP001596161"/>
    </source>
</evidence>
<dbReference type="EC" id="2.1.1.222" evidence="1"/>
<keyword evidence="2" id="KW-1185">Reference proteome</keyword>
<dbReference type="GO" id="GO:0102208">
    <property type="term" value="F:2-polyprenyl-6-hydroxyphenol methylase activity"/>
    <property type="evidence" value="ECO:0007669"/>
    <property type="project" value="UniProtKB-EC"/>
</dbReference>
<dbReference type="CDD" id="cd02440">
    <property type="entry name" value="AdoMet_MTases"/>
    <property type="match status" value="1"/>
</dbReference>
<name>A0ABW0ECJ3_9BACT</name>
<dbReference type="RefSeq" id="WP_378017666.1">
    <property type="nucleotide sequence ID" value="NZ_JBHSKT010000006.1"/>
</dbReference>
<protein>
    <submittedName>
        <fullName evidence="1">Class I SAM-dependent methyltransferase</fullName>
        <ecNumber evidence="1">2.1.1.222</ecNumber>
        <ecNumber evidence="1">2.1.1.64</ecNumber>
    </submittedName>
</protein>
<gene>
    <name evidence="1" type="ORF">ACFPIB_11815</name>
</gene>
<dbReference type="GO" id="GO:0061542">
    <property type="term" value="F:3-demethylubiquinol 3-O-methyltransferase activity"/>
    <property type="evidence" value="ECO:0007669"/>
    <property type="project" value="UniProtKB-EC"/>
</dbReference>
<dbReference type="InterPro" id="IPR029063">
    <property type="entry name" value="SAM-dependent_MTases_sf"/>
</dbReference>
<sequence>MAKQNCGNHTPIAGRNTMKESFEKKYHEIEKNHFWFKARRQYILQYLKNCPRNSRILDIGSSSGILLNELAEMGFERSNLYGVDISANAIRNCKENGIQNAFVMDAQNITLEQKFDIIIASDCLEHLKDDEKALKNWNSLLKADGTLLVFVPALMALWSEHDVENMHFRRYTKTELETKLKQNGFQISKASYWNFFLFLPIYAVRLLSRLNLFKKGKTGDLEDEMKFNSLFYNLINSENKLLKYINLPIGVSTYCIAKKQA</sequence>